<reference evidence="2" key="1">
    <citation type="submission" date="2022-08" db="EMBL/GenBank/DDBJ databases">
        <authorList>
            <person name="Gutierrez-Valencia J."/>
        </authorList>
    </citation>
    <scope>NUCLEOTIDE SEQUENCE</scope>
</reference>
<dbReference type="Proteomes" id="UP001154282">
    <property type="component" value="Unassembled WGS sequence"/>
</dbReference>
<evidence type="ECO:0000313" key="3">
    <source>
        <dbReference type="Proteomes" id="UP001154282"/>
    </source>
</evidence>
<dbReference type="AlphaFoldDB" id="A0AAV0QA21"/>
<accession>A0AAV0QA21</accession>
<proteinExistence type="predicted"/>
<gene>
    <name evidence="2" type="ORF">LITE_LOCUS41959</name>
</gene>
<dbReference type="EMBL" id="CAMGYJ010000009">
    <property type="protein sequence ID" value="CAI0541104.1"/>
    <property type="molecule type" value="Genomic_DNA"/>
</dbReference>
<evidence type="ECO:0000313" key="2">
    <source>
        <dbReference type="EMBL" id="CAI0541104.1"/>
    </source>
</evidence>
<keyword evidence="3" id="KW-1185">Reference proteome</keyword>
<name>A0AAV0QA21_9ROSI</name>
<sequence length="29" mass="3109">MPLIPSGTSRRTSPSRRLSSLAAGRIRPS</sequence>
<comment type="caution">
    <text evidence="2">The sequence shown here is derived from an EMBL/GenBank/DDBJ whole genome shotgun (WGS) entry which is preliminary data.</text>
</comment>
<protein>
    <submittedName>
        <fullName evidence="2">Uncharacterized protein</fullName>
    </submittedName>
</protein>
<organism evidence="2 3">
    <name type="scientific">Linum tenue</name>
    <dbReference type="NCBI Taxonomy" id="586396"/>
    <lineage>
        <taxon>Eukaryota</taxon>
        <taxon>Viridiplantae</taxon>
        <taxon>Streptophyta</taxon>
        <taxon>Embryophyta</taxon>
        <taxon>Tracheophyta</taxon>
        <taxon>Spermatophyta</taxon>
        <taxon>Magnoliopsida</taxon>
        <taxon>eudicotyledons</taxon>
        <taxon>Gunneridae</taxon>
        <taxon>Pentapetalae</taxon>
        <taxon>rosids</taxon>
        <taxon>fabids</taxon>
        <taxon>Malpighiales</taxon>
        <taxon>Linaceae</taxon>
        <taxon>Linum</taxon>
    </lineage>
</organism>
<evidence type="ECO:0000256" key="1">
    <source>
        <dbReference type="SAM" id="MobiDB-lite"/>
    </source>
</evidence>
<feature type="region of interest" description="Disordered" evidence="1">
    <location>
        <begin position="1"/>
        <end position="29"/>
    </location>
</feature>